<comment type="similarity">
    <text evidence="1">Belongs to the enoyl-CoA hydratase/isomerase family.</text>
</comment>
<dbReference type="Gene3D" id="3.90.226.10">
    <property type="entry name" value="2-enoyl-CoA Hydratase, Chain A, domain 1"/>
    <property type="match status" value="1"/>
</dbReference>
<dbReference type="GO" id="GO:0006635">
    <property type="term" value="P:fatty acid beta-oxidation"/>
    <property type="evidence" value="ECO:0007669"/>
    <property type="project" value="TreeGrafter"/>
</dbReference>
<reference evidence="2 3" key="1">
    <citation type="submission" date="2016-10" db="EMBL/GenBank/DDBJ databases">
        <title>Comparative genome analysis of multiple Pseudomonas spp. focuses on biocontrol and plant growth promoting traits.</title>
        <authorList>
            <person name="Tao X.-Y."/>
            <person name="Taylor C.G."/>
        </authorList>
    </citation>
    <scope>NUCLEOTIDE SEQUENCE [LARGE SCALE GENOMIC DNA]</scope>
    <source>
        <strain evidence="2 3">38D4</strain>
    </source>
</reference>
<dbReference type="Proteomes" id="UP000286351">
    <property type="component" value="Unassembled WGS sequence"/>
</dbReference>
<dbReference type="AlphaFoldDB" id="A0A423JJL1"/>
<dbReference type="GO" id="GO:0003824">
    <property type="term" value="F:catalytic activity"/>
    <property type="evidence" value="ECO:0007669"/>
    <property type="project" value="UniProtKB-ARBA"/>
</dbReference>
<name>A0A423JJL1_9PSED</name>
<organism evidence="2 3">
    <name type="scientific">Pseudomonas brassicacearum</name>
    <dbReference type="NCBI Taxonomy" id="930166"/>
    <lineage>
        <taxon>Bacteria</taxon>
        <taxon>Pseudomonadati</taxon>
        <taxon>Pseudomonadota</taxon>
        <taxon>Gammaproteobacteria</taxon>
        <taxon>Pseudomonadales</taxon>
        <taxon>Pseudomonadaceae</taxon>
        <taxon>Pseudomonas</taxon>
    </lineage>
</organism>
<dbReference type="InterPro" id="IPR001753">
    <property type="entry name" value="Enoyl-CoA_hydra/iso"/>
</dbReference>
<dbReference type="PANTHER" id="PTHR11941:SF54">
    <property type="entry name" value="ENOYL-COA HYDRATASE, MITOCHONDRIAL"/>
    <property type="match status" value="1"/>
</dbReference>
<evidence type="ECO:0000256" key="1">
    <source>
        <dbReference type="ARBA" id="ARBA00005254"/>
    </source>
</evidence>
<dbReference type="RefSeq" id="WP_221179062.1">
    <property type="nucleotide sequence ID" value="NZ_MOBO01000013.1"/>
</dbReference>
<dbReference type="SUPFAM" id="SSF52096">
    <property type="entry name" value="ClpP/crotonase"/>
    <property type="match status" value="1"/>
</dbReference>
<evidence type="ECO:0000313" key="3">
    <source>
        <dbReference type="Proteomes" id="UP000286351"/>
    </source>
</evidence>
<dbReference type="InterPro" id="IPR029045">
    <property type="entry name" value="ClpP/crotonase-like_dom_sf"/>
</dbReference>
<dbReference type="PANTHER" id="PTHR11941">
    <property type="entry name" value="ENOYL-COA HYDRATASE-RELATED"/>
    <property type="match status" value="1"/>
</dbReference>
<evidence type="ECO:0000313" key="2">
    <source>
        <dbReference type="EMBL" id="RON37898.1"/>
    </source>
</evidence>
<sequence length="264" mass="29525">MDNLILTNERDGILELVLNRPAKLNALSDEMISAFEKALERFANQPSLRVMLIRANGKYFSAGVEINQDISPEAGGSTLEGRHWYRNKFHRIFDEIEAIEKPIVVAHQGPCLGGALEMSLSCDFRLCAPSASYALPEINIGALPGSGGISRLTRIVGPHWTRWLVMAGEQIDAKQALNIGLVHAIYPEDEFEERTRQFCCRMAQYPYELLGLAKLSIELATDLGRAQGRDIERISNSILFTGAEHKASLQAFLERQSKKRRSKQ</sequence>
<comment type="caution">
    <text evidence="2">The sequence shown here is derived from an EMBL/GenBank/DDBJ whole genome shotgun (WGS) entry which is preliminary data.</text>
</comment>
<protein>
    <recommendedName>
        <fullName evidence="4">Enoyl-CoA hydratase</fullName>
    </recommendedName>
</protein>
<dbReference type="EMBL" id="MOBO01000013">
    <property type="protein sequence ID" value="RON37898.1"/>
    <property type="molecule type" value="Genomic_DNA"/>
</dbReference>
<proteinExistence type="inferred from homology"/>
<accession>A0A423JJL1</accession>
<gene>
    <name evidence="2" type="ORF">BK664_15915</name>
</gene>
<dbReference type="Pfam" id="PF00378">
    <property type="entry name" value="ECH_1"/>
    <property type="match status" value="1"/>
</dbReference>
<dbReference type="CDD" id="cd06558">
    <property type="entry name" value="crotonase-like"/>
    <property type="match status" value="1"/>
</dbReference>
<evidence type="ECO:0008006" key="4">
    <source>
        <dbReference type="Google" id="ProtNLM"/>
    </source>
</evidence>